<dbReference type="NCBIfam" id="TIGR01637">
    <property type="entry name" value="phage_arpU"/>
    <property type="match status" value="1"/>
</dbReference>
<dbReference type="AlphaFoldDB" id="A0A940NIE2"/>
<proteinExistence type="predicted"/>
<organism evidence="1 2">
    <name type="scientific">Gottfriedia endophytica</name>
    <dbReference type="NCBI Taxonomy" id="2820819"/>
    <lineage>
        <taxon>Bacteria</taxon>
        <taxon>Bacillati</taxon>
        <taxon>Bacillota</taxon>
        <taxon>Bacilli</taxon>
        <taxon>Bacillales</taxon>
        <taxon>Bacillaceae</taxon>
        <taxon>Gottfriedia</taxon>
    </lineage>
</organism>
<accession>A0A940NIE2</accession>
<evidence type="ECO:0000313" key="1">
    <source>
        <dbReference type="EMBL" id="MBP0725949.1"/>
    </source>
</evidence>
<reference evidence="1" key="1">
    <citation type="submission" date="2021-04" db="EMBL/GenBank/DDBJ databases">
        <title>Genome seq and assembly of Bacillus sp.</title>
        <authorList>
            <person name="Chhetri G."/>
        </authorList>
    </citation>
    <scope>NUCLEOTIDE SEQUENCE</scope>
    <source>
        <strain evidence="1">RG28</strain>
    </source>
</reference>
<dbReference type="InterPro" id="IPR006524">
    <property type="entry name" value="ArpU-like"/>
</dbReference>
<name>A0A940NIE2_9BACI</name>
<comment type="caution">
    <text evidence="1">The sequence shown here is derived from an EMBL/GenBank/DDBJ whole genome shotgun (WGS) entry which is preliminary data.</text>
</comment>
<gene>
    <name evidence="1" type="ORF">J5Y03_12280</name>
</gene>
<evidence type="ECO:0000313" key="2">
    <source>
        <dbReference type="Proteomes" id="UP000682134"/>
    </source>
</evidence>
<keyword evidence="2" id="KW-1185">Reference proteome</keyword>
<dbReference type="Proteomes" id="UP000682134">
    <property type="component" value="Unassembled WGS sequence"/>
</dbReference>
<protein>
    <submittedName>
        <fullName evidence="1">ArpU family transcriptional regulator</fullName>
    </submittedName>
</protein>
<dbReference type="RefSeq" id="WP_209406041.1">
    <property type="nucleotide sequence ID" value="NZ_JAGIYQ010000007.1"/>
</dbReference>
<dbReference type="EMBL" id="JAGIYQ010000007">
    <property type="protein sequence ID" value="MBP0725949.1"/>
    <property type="molecule type" value="Genomic_DNA"/>
</dbReference>
<sequence>MEQLSLLEVVDEKKVRRTVVKELKRYKALRVAVTNKDEQANEEMNNLFPSIIDKEKEKRLKVRQIDRALKFALDEIEREIIEKKYLSPNRVKDINLYMDLGLTKDQYYEHKRQAIFLIATALNIV</sequence>